<dbReference type="Pfam" id="PF08002">
    <property type="entry name" value="DUF1697"/>
    <property type="match status" value="1"/>
</dbReference>
<organism evidence="1 2">
    <name type="scientific">Fusibacter bizertensis</name>
    <dbReference type="NCBI Taxonomy" id="1488331"/>
    <lineage>
        <taxon>Bacteria</taxon>
        <taxon>Bacillati</taxon>
        <taxon>Bacillota</taxon>
        <taxon>Clostridia</taxon>
        <taxon>Eubacteriales</taxon>
        <taxon>Eubacteriales Family XII. Incertae Sedis</taxon>
        <taxon>Fusibacter</taxon>
    </lineage>
</organism>
<evidence type="ECO:0000313" key="2">
    <source>
        <dbReference type="Proteomes" id="UP001158045"/>
    </source>
</evidence>
<gene>
    <name evidence="1" type="ORF">QE109_09795</name>
</gene>
<sequence length="185" mass="21593">MLYIAFLKGINVGSKNRINMKELKSKLIDQGFKQVTTYINSGNIILESELEIDKINECISKLIFKQFNLEIPVVTRKKEEFDFLINTKPYSNKQIAEIGHDKSYECFYVAFLSLIPSKEEIDKFSKYKSEVEDFSIYNNNIFLLLSCSIRESKLSRQLIKLDKNATVRNWNTILKLKNISDQMVL</sequence>
<comment type="caution">
    <text evidence="1">The sequence shown here is derived from an EMBL/GenBank/DDBJ whole genome shotgun (WGS) entry which is preliminary data.</text>
</comment>
<dbReference type="SUPFAM" id="SSF160379">
    <property type="entry name" value="SP0830-like"/>
    <property type="match status" value="1"/>
</dbReference>
<proteinExistence type="predicted"/>
<accession>A0ABT6NDD8</accession>
<dbReference type="PIRSF" id="PIRSF008502">
    <property type="entry name" value="UCP008502"/>
    <property type="match status" value="1"/>
</dbReference>
<reference evidence="1 2" key="1">
    <citation type="submission" date="2023-04" db="EMBL/GenBank/DDBJ databases">
        <title>Fusibacter bizertensis strain WBS, isolated from littoral bottom sediments of the Arctic seas - biochemical and genomic analysis.</title>
        <authorList>
            <person name="Brioukhanov A.L."/>
        </authorList>
    </citation>
    <scope>NUCLEOTIDE SEQUENCE [LARGE SCALE GENOMIC DNA]</scope>
    <source>
        <strain evidence="1 2">WBS</strain>
    </source>
</reference>
<keyword evidence="2" id="KW-1185">Reference proteome</keyword>
<evidence type="ECO:0000313" key="1">
    <source>
        <dbReference type="EMBL" id="MDH8678439.1"/>
    </source>
</evidence>
<dbReference type="PANTHER" id="PTHR36439:SF1">
    <property type="entry name" value="DUF1697 DOMAIN-CONTAINING PROTEIN"/>
    <property type="match status" value="1"/>
</dbReference>
<dbReference type="RefSeq" id="WP_281094280.1">
    <property type="nucleotide sequence ID" value="NZ_JARYZI010000005.1"/>
</dbReference>
<dbReference type="Gene3D" id="3.30.70.1280">
    <property type="entry name" value="SP0830-like domains"/>
    <property type="match status" value="1"/>
</dbReference>
<name>A0ABT6NDD8_9FIRM</name>
<dbReference type="Proteomes" id="UP001158045">
    <property type="component" value="Unassembled WGS sequence"/>
</dbReference>
<protein>
    <submittedName>
        <fullName evidence="1">DUF1697 domain-containing protein</fullName>
    </submittedName>
</protein>
<dbReference type="PANTHER" id="PTHR36439">
    <property type="entry name" value="BLL4334 PROTEIN"/>
    <property type="match status" value="1"/>
</dbReference>
<dbReference type="InterPro" id="IPR012545">
    <property type="entry name" value="DUF1697"/>
</dbReference>
<dbReference type="EMBL" id="JARYZI010000005">
    <property type="protein sequence ID" value="MDH8678439.1"/>
    <property type="molecule type" value="Genomic_DNA"/>
</dbReference>